<dbReference type="SUPFAM" id="SSF82784">
    <property type="entry name" value="OsmC-like"/>
    <property type="match status" value="1"/>
</dbReference>
<gene>
    <name evidence="1" type="ORF">NP064_16360</name>
</gene>
<dbReference type="PANTHER" id="PTHR42830:SF2">
    <property type="entry name" value="OSMC_OHR FAMILY PROTEIN"/>
    <property type="match status" value="1"/>
</dbReference>
<reference evidence="1 2" key="1">
    <citation type="submission" date="2022-07" db="EMBL/GenBank/DDBJ databases">
        <title>Novel species in genus cellulomonas.</title>
        <authorList>
            <person name="Ye L."/>
        </authorList>
    </citation>
    <scope>NUCLEOTIDE SEQUENCE [LARGE SCALE GENOMIC DNA]</scope>
    <source>
        <strain evidence="2">zg-Y338</strain>
    </source>
</reference>
<sequence length="153" mass="16137">MTTHLYATHLDWSGSTGDGYRSYRRDHHAAGAQGNAPGVELSAAPEFRGDATRLNPEQLLVMAASSCQLLSFLAVAAQAGVDVITYTDDAEGIMPSGPPPARLTQITLSPVVQVAPGTDHDLVRALMEQAHDQCYIAHSLTADIAISPTVVDA</sequence>
<proteinExistence type="predicted"/>
<dbReference type="InterPro" id="IPR015946">
    <property type="entry name" value="KH_dom-like_a/b"/>
</dbReference>
<dbReference type="RefSeq" id="WP_227568612.1">
    <property type="nucleotide sequence ID" value="NZ_CP101988.1"/>
</dbReference>
<dbReference type="InterPro" id="IPR036102">
    <property type="entry name" value="OsmC/Ohrsf"/>
</dbReference>
<dbReference type="Pfam" id="PF02566">
    <property type="entry name" value="OsmC"/>
    <property type="match status" value="1"/>
</dbReference>
<dbReference type="InterPro" id="IPR003718">
    <property type="entry name" value="OsmC/Ohr_fam"/>
</dbReference>
<evidence type="ECO:0000313" key="1">
    <source>
        <dbReference type="EMBL" id="UUI75310.1"/>
    </source>
</evidence>
<evidence type="ECO:0000313" key="2">
    <source>
        <dbReference type="Proteomes" id="UP001316189"/>
    </source>
</evidence>
<dbReference type="Proteomes" id="UP001316189">
    <property type="component" value="Chromosome"/>
</dbReference>
<name>A0ABY5L1J3_9CELL</name>
<dbReference type="Gene3D" id="3.30.300.20">
    <property type="match status" value="1"/>
</dbReference>
<dbReference type="InterPro" id="IPR052707">
    <property type="entry name" value="OsmC_Ohr_Peroxiredoxin"/>
</dbReference>
<keyword evidence="2" id="KW-1185">Reference proteome</keyword>
<dbReference type="PANTHER" id="PTHR42830">
    <property type="entry name" value="OSMOTICALLY INDUCIBLE FAMILY PROTEIN"/>
    <property type="match status" value="1"/>
</dbReference>
<organism evidence="1 2">
    <name type="scientific">Cellulomonas chengniuliangii</name>
    <dbReference type="NCBI Taxonomy" id="2968084"/>
    <lineage>
        <taxon>Bacteria</taxon>
        <taxon>Bacillati</taxon>
        <taxon>Actinomycetota</taxon>
        <taxon>Actinomycetes</taxon>
        <taxon>Micrococcales</taxon>
        <taxon>Cellulomonadaceae</taxon>
        <taxon>Cellulomonas</taxon>
    </lineage>
</organism>
<protein>
    <submittedName>
        <fullName evidence="1">OsmC family protein</fullName>
    </submittedName>
</protein>
<accession>A0ABY5L1J3</accession>
<dbReference type="EMBL" id="CP101988">
    <property type="protein sequence ID" value="UUI75310.1"/>
    <property type="molecule type" value="Genomic_DNA"/>
</dbReference>